<keyword evidence="3" id="KW-0175">Coiled coil</keyword>
<sequence length="110" mass="10689">ADALGGEPGARLRLQELGGGQRGLGGALGLRVAELRRGGLQEAELTGGGPPEYGGEPGERPHPIRRGGAPAHRGGGAEALAWELCRELGGFGGTVGAGGAVAGLGGHAVP</sequence>
<feature type="compositionally biased region" description="Gly residues" evidence="4">
    <location>
        <begin position="46"/>
        <end position="56"/>
    </location>
</feature>
<feature type="non-terminal residue" evidence="6">
    <location>
        <position position="110"/>
    </location>
</feature>
<organism evidence="6 7">
    <name type="scientific">Chelydra serpentina</name>
    <name type="common">Snapping turtle</name>
    <name type="synonym">Testudo serpentina</name>
    <dbReference type="NCBI Taxonomy" id="8475"/>
    <lineage>
        <taxon>Eukaryota</taxon>
        <taxon>Metazoa</taxon>
        <taxon>Chordata</taxon>
        <taxon>Craniata</taxon>
        <taxon>Vertebrata</taxon>
        <taxon>Euteleostomi</taxon>
        <taxon>Archelosauria</taxon>
        <taxon>Testudinata</taxon>
        <taxon>Testudines</taxon>
        <taxon>Cryptodira</taxon>
        <taxon>Durocryptodira</taxon>
        <taxon>Americhelydia</taxon>
        <taxon>Chelydroidea</taxon>
        <taxon>Chelydridae</taxon>
        <taxon>Chelydra</taxon>
    </lineage>
</organism>
<accession>A0A8T1RWX1</accession>
<reference evidence="6 7" key="1">
    <citation type="journal article" date="2020" name="G3 (Bethesda)">
        <title>Draft Genome of the Common Snapping Turtle, Chelydra serpentina, a Model for Phenotypic Plasticity in Reptiles.</title>
        <authorList>
            <person name="Das D."/>
            <person name="Singh S.K."/>
            <person name="Bierstedt J."/>
            <person name="Erickson A."/>
            <person name="Galli G.L.J."/>
            <person name="Crossley D.A. 2nd"/>
            <person name="Rhen T."/>
        </authorList>
    </citation>
    <scope>NUCLEOTIDE SEQUENCE [LARGE SCALE GENOMIC DNA]</scope>
    <source>
        <strain evidence="6">KW</strain>
    </source>
</reference>
<comment type="caution">
    <text evidence="6">The sequence shown here is derived from an EMBL/GenBank/DDBJ whole genome shotgun (WGS) entry which is preliminary data.</text>
</comment>
<feature type="region of interest" description="Disordered" evidence="4">
    <location>
        <begin position="41"/>
        <end position="75"/>
    </location>
</feature>
<evidence type="ECO:0000256" key="2">
    <source>
        <dbReference type="ARBA" id="ARBA00022490"/>
    </source>
</evidence>
<feature type="domain" description="Cytohesin Ubiquitin Protein Inducing" evidence="5">
    <location>
        <begin position="13"/>
        <end position="68"/>
    </location>
</feature>
<comment type="subcellular location">
    <subcellularLocation>
        <location evidence="1">Cytoplasm</location>
    </subcellularLocation>
</comment>
<dbReference type="Pfam" id="PF11819">
    <property type="entry name" value="CUPID"/>
    <property type="match status" value="1"/>
</dbReference>
<dbReference type="InterPro" id="IPR043447">
    <property type="entry name" value="CCDC120/INAVA"/>
</dbReference>
<dbReference type="InterPro" id="IPR021774">
    <property type="entry name" value="CUPID"/>
</dbReference>
<evidence type="ECO:0000256" key="1">
    <source>
        <dbReference type="ARBA" id="ARBA00004496"/>
    </source>
</evidence>
<evidence type="ECO:0000259" key="5">
    <source>
        <dbReference type="Pfam" id="PF11819"/>
    </source>
</evidence>
<evidence type="ECO:0000313" key="6">
    <source>
        <dbReference type="EMBL" id="KAG6920855.1"/>
    </source>
</evidence>
<feature type="non-terminal residue" evidence="6">
    <location>
        <position position="1"/>
    </location>
</feature>
<evidence type="ECO:0000256" key="3">
    <source>
        <dbReference type="ARBA" id="ARBA00023054"/>
    </source>
</evidence>
<dbReference type="PANTHER" id="PTHR16093">
    <property type="entry name" value="COILED-COIL DOMAIN-CONTAINING PROTEIN 120 FAMILY MEMBER"/>
    <property type="match status" value="1"/>
</dbReference>
<dbReference type="Proteomes" id="UP000765507">
    <property type="component" value="Unassembled WGS sequence"/>
</dbReference>
<dbReference type="AlphaFoldDB" id="A0A8T1RWX1"/>
<dbReference type="PANTHER" id="PTHR16093:SF5">
    <property type="entry name" value="COILED-COIL DOMAIN-CONTAINING PROTEIN 120"/>
    <property type="match status" value="1"/>
</dbReference>
<protein>
    <submittedName>
        <fullName evidence="6">Coiled-coil domain containing 120</fullName>
    </submittedName>
</protein>
<keyword evidence="2" id="KW-0963">Cytoplasm</keyword>
<dbReference type="GO" id="GO:0005737">
    <property type="term" value="C:cytoplasm"/>
    <property type="evidence" value="ECO:0007669"/>
    <property type="project" value="UniProtKB-SubCell"/>
</dbReference>
<name>A0A8T1RWX1_CHESE</name>
<gene>
    <name evidence="6" type="primary">CCDC120</name>
    <name evidence="6" type="ORF">G0U57_013139</name>
</gene>
<keyword evidence="7" id="KW-1185">Reference proteome</keyword>
<dbReference type="EMBL" id="JAHGAV010003594">
    <property type="protein sequence ID" value="KAG6920855.1"/>
    <property type="molecule type" value="Genomic_DNA"/>
</dbReference>
<proteinExistence type="predicted"/>
<evidence type="ECO:0000313" key="7">
    <source>
        <dbReference type="Proteomes" id="UP000765507"/>
    </source>
</evidence>
<evidence type="ECO:0000256" key="4">
    <source>
        <dbReference type="SAM" id="MobiDB-lite"/>
    </source>
</evidence>